<dbReference type="Proteomes" id="UP000275925">
    <property type="component" value="Unassembled WGS sequence"/>
</dbReference>
<evidence type="ECO:0000313" key="5">
    <source>
        <dbReference type="Proteomes" id="UP000275925"/>
    </source>
</evidence>
<feature type="compositionally biased region" description="Basic and acidic residues" evidence="2">
    <location>
        <begin position="500"/>
        <end position="529"/>
    </location>
</feature>
<sequence>MYRYLLKVIAERHAPPSLNEIVNADAPQQNVPKMVAFDRRQALDAELERAKNIDLQFFAEDSPLTGEEIAERLDVKKNDIQVREYENSPLALVTPSKGGELNIRIAPQQKVTVSRPFLVNKQTGQPVGPLRLVEKIVLEIAGRKIETGSIRVTLDGNLPSVSDSAQAAADMPKIAHIIRGTNRSLNLNGQKAGASMEKLNILNSEDTGYIIYDNNKEPLWVAIRNNLNSPQNPQEKFKIYEAKTVNDQAYPTLVREITDGSVRIEIEGNIKGDFERVSADKQALEQALGQKDAPPQINIEPYVSQTDKLLKMLGTDGRDIVPKWSMPVKVLDKGSIVNALLLDFNYAGRGIIVIDTYGRQSPIAALPVRAGQSDAVSYRFVDVEILKNGYINLGKEIIGKDNAARIDLARRMLAKAVEIAARQGGQTALPPKLAEMAVAQAGTKIGQSQPQDGGAGTAATVKTPATAETIAATQGAKISVPADANALLKGQDAIPSTPRAENEQTEKQNQQDEQPEQGRQEDSAEKDNEFAGEPGLGLTQQQPLDPRNVPGIDSKQGSEITLRLPDGQVIQGNCRAMEDGRRLLIVNKNDTPLYIAVPINSANGKLKGYKFFEVNIDAKNGVQQGKEIDNLIMYNKDLSKIVIINDKVAKNKTPLKKFHDRHKDSLHSDIDITRSNLGWLKTFEDLERAREQFAINDDVRETQLKHWSGPLNFFRRCGENIKWYRDLLTHYPHVGLTLVTQTILLSALPILSFASIAAAGIGLAVFLQAAPIIIGGIVCTFFFGAIFSFGKSMHIYTKTMFETDKSKGEENTWQTTLSGKAAEIFLQAMNDKNPNNINKDKWARFEKSEENSGILLERGKDGHSLTLKFNTSVSLEDSTTWLHLMQEDILPKAEKIFADTDKWRDKTKERSLRKSLKADRIAAGQLAGLDYWSRQRNAHTYAGRNDRNRTVRWQLCLTDLADKHHLEGLEKYALPAELENLAGVFVDTKIIKIGQHEEEFKFLQVNYRLTKAQLDDIIQSLRSGWEKGLIKGDKAALEQVITKIKIAYKIVQKGFDAEMKEAEEENRKVAINERANQIDATHTTYTSAPVYVVLNMLYTAAKQDGTNLRFMASNINNGPQALFDAQSRGMYVMARTVEARANALKAVLKEKEVWPGNPFASLLDMGDPLRSAEENELFVLLSDTYGEEVWNNLKLSDVMFKVCPALGEEHAVLQASLSRFLLHNNVSLDQQLYVDIKKMGGLSGSKYNGKRLRISGAQEDKDEVNLEELLIDDIINNEGSLIVSEELIHNFCVQLQYYIKTNIEQPKQIRDLVRKYYSSNLKQAGQGKLAELLATRFAFQGDAAQDGNHIDGFAKALDLVKNMCVHREPIYDKAQEYLRAQLKQNMLNNTNAIGELTDEEWLKTMGYAYYLTHQELRAKETAPYIGQDMHGRLDLTDDVKEEYRKWFAKRLQKVLTVSDGQDFVADILAGREVEYLKYDKPTLEKAFKLNKELDKQYEQPLVEWLVKYMSATEETRQTDLLKLQTDLNKLKESLAEKEYEETQKTAELKEEYEEIQKKEKQETTKLEQKIKEIENNISVRESEILEGTRSKLLADLFKTIHQVKVGENLRSATLAKDMCQKMFDDSMADNGNYTLGGGLQEAFRRKIEMFFRIEWCRHQQRRKRSNDVQVIQVPVNKLFKGVVEESIELDKNKDKNILALLQENKYKNKIIYNEAQKKLIFKFDAGNDGDLFVRLIKEAQLTYGEQTKLYNIFVKYNFYDTNAFRNVRVQEKLDDNTSLSTKTIDELLPKYKKAVQYNNSTRTLSFQTGSLDFFKLLNDSRLAPADEELLRSLWAKHNELGHLDKKTRDAEQEILLKTYAFTEAAQTIMENYRFDIKRLLVKIKVKYNNKDFRHLTPQDRFSAVLDEEHAEMRAELRRAFVEIYQNNKGSIQNLSEWAELAENSADAKNAADVKNAAALADLLTGVVEEGDLAAQTTAWGLLQQTNAVLIDAAKLHGKTALAYEDSKDMDLVAQARMERDKILKQREQSELFVRDAQDDLVAVKNPSSKVLMRKLLRDYLKSFEDKKGTAAGGGAFVQIAYSEIAPRLSQALLDALDYLHNKKGNLTLNIFKFADFSQVSNGEEGKSIFDGKSEAVVASFDKKLGNILPLLVEIAKSKFTKDNKLIALDRIDDIDGMWELAGLNNNKSRADLLKQIGWPTNKGWPEFKGREHKDLSGSEMRLLNALSAKYLEKLLKEFLGLGDDEWRELNTGNKKGNKKGDKEKVDQIRKKALQNLTKELDNIVALLEEESYLRTDLELIFVGWGMARDVAEAAAVGLFEDVVLHGEDKKFALPATDDKSKSATNDAKPATDDKSEIYIDPRKWVNDYHKLHNAGHKDALTKESKDKGLSFFTENVLGKYIKSTADKMIDIEKKWQTETLKSTNEPSTMFYMYRICPKIYSTFKPDSINQTMTGSNVFEHIQMTIKLVLQQYKKYHGKRKALDIWHDLQERMGRDSPSAAFADFFYHGTLHCFEPIITKACEAFDDYVAENKGFADNHMNVFAEDFRDKHAEYKLDRKRNMHKKIDRIFHVLMPTVIDSYNREIRSKEFQGAPSEEIEALQKQKATAVRAMNSAHTLNEVMDVVLRTDFDKDNYLTNEYPRSISALWRPDNEGNFANSDYINNIFEQPGAVDPNIDRYVHSAMVNSHNFMNGYAEATSESRRLGAGTQPEGCFNGHNMKDWEYIYYTLSKNCYISSAPDDRQAPFIPRAIEVVVGGILHLLVSGLVFSLTGGNIVATLGANWLTHNIFIPRLNRAIQWGAQKWYVYSRKMYPQFLERHLTLISSESSVEDRKNRDKQWLSLSRFSKHSPGYIGNAPGEPKTSRAAQIKRWFGAIVEGVKANLLNAKWLITHMKDYCLPQAVYDHILNGFQDGEYQDQFPRASLINQRFAFTLVLSLIASVPVLTFASSLPAILLGGAITAIAFNLAASFAQYFFIKQSISHYHYHRDGVTRKIEKDADNTDAMNYGSSSLSRRVLQVLYTINKIVFMTTETPWTYTRENFNQYYHGRIIDRNEALKAELGSQKKVPDNFGRILSGPGSTGQKTLRQLDYLRRLMPKVASIAAVVYPPVLAGMYLTSGFNVFSLLTVLPYLGVTAWAVLGARTQYSRLKKIVNRDSVGTASRRDWYNVPRSRLIMDYQRNRQTQRKVSDAERVVS</sequence>
<evidence type="ECO:0000256" key="1">
    <source>
        <dbReference type="SAM" id="Coils"/>
    </source>
</evidence>
<evidence type="ECO:0000256" key="3">
    <source>
        <dbReference type="SAM" id="Phobius"/>
    </source>
</evidence>
<evidence type="ECO:0000313" key="4">
    <source>
        <dbReference type="EMBL" id="GBR75943.1"/>
    </source>
</evidence>
<keyword evidence="3" id="KW-1133">Transmembrane helix</keyword>
<feature type="transmembrane region" description="Helical" evidence="3">
    <location>
        <begin position="3120"/>
        <end position="3140"/>
    </location>
</feature>
<name>A0A388TGD8_9BACT</name>
<accession>A0A388TGD8</accession>
<protein>
    <submittedName>
        <fullName evidence="4">Uncharacterized protein</fullName>
    </submittedName>
</protein>
<feature type="region of interest" description="Disordered" evidence="2">
    <location>
        <begin position="496"/>
        <end position="549"/>
    </location>
</feature>
<organism evidence="4 5">
    <name type="scientific">Candidatus Termititenax persephonae</name>
    <dbReference type="NCBI Taxonomy" id="2218525"/>
    <lineage>
        <taxon>Bacteria</taxon>
        <taxon>Bacillati</taxon>
        <taxon>Candidatus Margulisiibacteriota</taxon>
        <taxon>Candidatus Termititenacia</taxon>
        <taxon>Candidatus Termititenacales</taxon>
        <taxon>Candidatus Termititenacaceae</taxon>
        <taxon>Candidatus Termititenax</taxon>
    </lineage>
</organism>
<feature type="transmembrane region" description="Helical" evidence="3">
    <location>
        <begin position="743"/>
        <end position="765"/>
    </location>
</feature>
<feature type="transmembrane region" description="Helical" evidence="3">
    <location>
        <begin position="772"/>
        <end position="790"/>
    </location>
</feature>
<feature type="coiled-coil region" evidence="1">
    <location>
        <begin position="1520"/>
        <end position="1583"/>
    </location>
</feature>
<keyword evidence="3" id="KW-0812">Transmembrane</keyword>
<reference evidence="4 5" key="1">
    <citation type="journal article" date="2019" name="ISME J.">
        <title>Genome analyses of uncultured TG2/ZB3 bacteria in 'Margulisbacteria' specifically attached to ectosymbiotic spirochetes of protists in the termite gut.</title>
        <authorList>
            <person name="Utami Y.D."/>
            <person name="Kuwahara H."/>
            <person name="Igai K."/>
            <person name="Murakami T."/>
            <person name="Sugaya K."/>
            <person name="Morikawa T."/>
            <person name="Nagura Y."/>
            <person name="Yuki M."/>
            <person name="Deevong P."/>
            <person name="Inoue T."/>
            <person name="Kihara K."/>
            <person name="Lo N."/>
            <person name="Yamada A."/>
            <person name="Ohkuma M."/>
            <person name="Hongoh Y."/>
        </authorList>
    </citation>
    <scope>NUCLEOTIDE SEQUENCE [LARGE SCALE GENOMIC DNA]</scope>
    <source>
        <strain evidence="4">NkOx7-02</strain>
    </source>
</reference>
<proteinExistence type="predicted"/>
<comment type="caution">
    <text evidence="4">The sequence shown here is derived from an EMBL/GenBank/DDBJ whole genome shotgun (WGS) entry which is preliminary data.</text>
</comment>
<feature type="transmembrane region" description="Helical" evidence="3">
    <location>
        <begin position="2928"/>
        <end position="2946"/>
    </location>
</feature>
<dbReference type="EMBL" id="BGZO01000011">
    <property type="protein sequence ID" value="GBR75943.1"/>
    <property type="molecule type" value="Genomic_DNA"/>
</dbReference>
<keyword evidence="3" id="KW-0472">Membrane</keyword>
<feature type="transmembrane region" description="Helical" evidence="3">
    <location>
        <begin position="3093"/>
        <end position="3114"/>
    </location>
</feature>
<feature type="transmembrane region" description="Helical" evidence="3">
    <location>
        <begin position="2952"/>
        <end position="2975"/>
    </location>
</feature>
<gene>
    <name evidence="4" type="ORF">NO2_0567</name>
</gene>
<keyword evidence="5" id="KW-1185">Reference proteome</keyword>
<evidence type="ECO:0000256" key="2">
    <source>
        <dbReference type="SAM" id="MobiDB-lite"/>
    </source>
</evidence>
<keyword evidence="1" id="KW-0175">Coiled coil</keyword>
<feature type="transmembrane region" description="Helical" evidence="3">
    <location>
        <begin position="2757"/>
        <end position="2784"/>
    </location>
</feature>